<proteinExistence type="predicted"/>
<dbReference type="PROSITE" id="PS51683">
    <property type="entry name" value="SAM_OMT_II"/>
    <property type="match status" value="2"/>
</dbReference>
<dbReference type="STRING" id="105351.A0A401L359"/>
<dbReference type="PANTHER" id="PTHR43712:SF15">
    <property type="entry name" value="MONODICTYPHENONE CLUSTER TRANSCRIPTIONAL COACTIVATOR MDPA"/>
    <property type="match status" value="1"/>
</dbReference>
<dbReference type="GO" id="GO:0032259">
    <property type="term" value="P:methylation"/>
    <property type="evidence" value="ECO:0007669"/>
    <property type="project" value="UniProtKB-KW"/>
</dbReference>
<comment type="caution">
    <text evidence="5">The sequence shown here is derived from an EMBL/GenBank/DDBJ whole genome shotgun (WGS) entry which is preliminary data.</text>
</comment>
<dbReference type="InterPro" id="IPR029063">
    <property type="entry name" value="SAM-dependent_MTases_sf"/>
</dbReference>
<dbReference type="Pfam" id="PF00891">
    <property type="entry name" value="Methyltransf_2"/>
    <property type="match status" value="2"/>
</dbReference>
<evidence type="ECO:0000256" key="3">
    <source>
        <dbReference type="ARBA" id="ARBA00022691"/>
    </source>
</evidence>
<dbReference type="AlphaFoldDB" id="A0A401L359"/>
<dbReference type="InterPro" id="IPR036390">
    <property type="entry name" value="WH_DNA-bd_sf"/>
</dbReference>
<dbReference type="GO" id="GO:0008171">
    <property type="term" value="F:O-methyltransferase activity"/>
    <property type="evidence" value="ECO:0007669"/>
    <property type="project" value="InterPro"/>
</dbReference>
<dbReference type="GO" id="GO:0044550">
    <property type="term" value="P:secondary metabolite biosynthetic process"/>
    <property type="evidence" value="ECO:0007669"/>
    <property type="project" value="UniProtKB-ARBA"/>
</dbReference>
<keyword evidence="6" id="KW-1185">Reference proteome</keyword>
<name>A0A401L359_ASPAW</name>
<keyword evidence="3" id="KW-0949">S-adenosyl-L-methionine</keyword>
<feature type="domain" description="O-methyltransferase C-terminal" evidence="4">
    <location>
        <begin position="207"/>
        <end position="417"/>
    </location>
</feature>
<dbReference type="EMBL" id="BDHI01000028">
    <property type="protein sequence ID" value="GCB25949.1"/>
    <property type="molecule type" value="Genomic_DNA"/>
</dbReference>
<keyword evidence="2 5" id="KW-0808">Transferase</keyword>
<accession>A0A401L359</accession>
<organism evidence="5 6">
    <name type="scientific">Aspergillus awamori</name>
    <name type="common">Black koji mold</name>
    <dbReference type="NCBI Taxonomy" id="105351"/>
    <lineage>
        <taxon>Eukaryota</taxon>
        <taxon>Fungi</taxon>
        <taxon>Dikarya</taxon>
        <taxon>Ascomycota</taxon>
        <taxon>Pezizomycotina</taxon>
        <taxon>Eurotiomycetes</taxon>
        <taxon>Eurotiomycetidae</taxon>
        <taxon>Eurotiales</taxon>
        <taxon>Aspergillaceae</taxon>
        <taxon>Aspergillus</taxon>
    </lineage>
</organism>
<evidence type="ECO:0000313" key="5">
    <source>
        <dbReference type="EMBL" id="GCB25949.1"/>
    </source>
</evidence>
<dbReference type="SUPFAM" id="SSF53335">
    <property type="entry name" value="S-adenosyl-L-methionine-dependent methyltransferases"/>
    <property type="match status" value="2"/>
</dbReference>
<dbReference type="PANTHER" id="PTHR43712">
    <property type="entry name" value="PUTATIVE (AFU_ORTHOLOGUE AFUA_4G14580)-RELATED"/>
    <property type="match status" value="1"/>
</dbReference>
<dbReference type="SUPFAM" id="SSF46785">
    <property type="entry name" value="Winged helix' DNA-binding domain"/>
    <property type="match status" value="1"/>
</dbReference>
<dbReference type="InterPro" id="IPR016461">
    <property type="entry name" value="COMT-like"/>
</dbReference>
<evidence type="ECO:0000259" key="4">
    <source>
        <dbReference type="Pfam" id="PF00891"/>
    </source>
</evidence>
<protein>
    <submittedName>
        <fullName evidence="5">6-hydroxytryprostatin B O-methyltransferase</fullName>
    </submittedName>
</protein>
<sequence length="831" mass="91825">MDDRLSSQLERYASQVTASATLIIRHLKSLKDEPSTLPSQTSVPTAVGTAQLQLAEAAFQLLHFTRDPGNVLTQLTVDVRISHGFPGPPTLPLHHLLQVISAVRWLLHFEIFSLVPLEGSISYHELSSVANVPENLLRSHIRLAMTCHLFQESGPIGMVAHSSVSRQLASDPSLVSWGQYFANSVFPTATKNVNATAAWPGSKELNETAHNLAFDHQGSFFDYVSQDPARTVEFANSMKAVSTTSFFDPCHLCKSFDWSSLGDGVVVDMGGSTGHVSIALAESFPSLRFVVQDLPDVVSNSIKRLEERQLPLSVTTRIQFQGHSLFDMQPVKGAAVYLLRQILHDWPDRKAVQILRSIVPALGPRSKIFIADIVLPKAGSIPATEEQVMRCNDLLLHQFTNTLERTLEDWQAIVSRAVLPGVTILAADGGAMHFSQGSSWDALLQRLGTLSYTPPFPNPIISTSMTAPQNAPIPEAGKKVMSTVTLAPALGFVPIAVHFDLFGCLQEIGKPATAQDVCSFHHTKYGDTDLYDTLFLMGGLGFLDLLPDDVYQANAVTRFLVETPSAQHGAMHFTSEGLLASAFLMRRLMDTKFEYPFQECDTPFQYAHKLMGNDHLAREHVYSVMHETGRLDSFNTFMTGKFGRWGTMPDRVRKLGYDLDGLLQSTAPERIRVVDIGGGRGELLLEMQATYPHLLKKENLILQEYNADIGVVPEVTEMGWNYKEDASEQPVKGALLYSMAHVLHNLSDIESIKLLTKVARVMAPSSRLLIQEFTKNAASSTTHAAMILMHAGRERTRAEWRDLAAFAGLEITFEAYPPHGECVVEMRKLLN</sequence>
<evidence type="ECO:0000256" key="2">
    <source>
        <dbReference type="ARBA" id="ARBA00022679"/>
    </source>
</evidence>
<reference evidence="5 6" key="1">
    <citation type="submission" date="2016-09" db="EMBL/GenBank/DDBJ databases">
        <title>Aspergillus awamori IFM 58123T.</title>
        <authorList>
            <person name="Kusuya Y."/>
            <person name="Shimizu M."/>
            <person name="Takahashi H."/>
            <person name="Yaguchi T."/>
        </authorList>
    </citation>
    <scope>NUCLEOTIDE SEQUENCE [LARGE SCALE GENOMIC DNA]</scope>
    <source>
        <strain evidence="5 6">IFM 58123</strain>
    </source>
</reference>
<dbReference type="InterPro" id="IPR001077">
    <property type="entry name" value="COMT_C"/>
</dbReference>
<dbReference type="Gene3D" id="3.40.50.150">
    <property type="entry name" value="Vaccinia Virus protein VP39"/>
    <property type="match status" value="2"/>
</dbReference>
<feature type="domain" description="O-methyltransferase C-terminal" evidence="4">
    <location>
        <begin position="672"/>
        <end position="809"/>
    </location>
</feature>
<dbReference type="Proteomes" id="UP000286921">
    <property type="component" value="Unassembled WGS sequence"/>
</dbReference>
<keyword evidence="1 5" id="KW-0489">Methyltransferase</keyword>
<evidence type="ECO:0000256" key="1">
    <source>
        <dbReference type="ARBA" id="ARBA00022603"/>
    </source>
</evidence>
<gene>
    <name evidence="5" type="ORF">AAWM_08834</name>
</gene>
<evidence type="ECO:0000313" key="6">
    <source>
        <dbReference type="Proteomes" id="UP000286921"/>
    </source>
</evidence>